<comment type="caution">
    <text evidence="2">The sequence shown here is derived from an EMBL/GenBank/DDBJ whole genome shotgun (WGS) entry which is preliminary data.</text>
</comment>
<dbReference type="GO" id="GO:0032259">
    <property type="term" value="P:methylation"/>
    <property type="evidence" value="ECO:0007669"/>
    <property type="project" value="UniProtKB-KW"/>
</dbReference>
<name>A0A7X8SMA4_9BACT</name>
<dbReference type="NCBIfam" id="NF033855">
    <property type="entry name" value="tRNA_MNMC2"/>
    <property type="match status" value="1"/>
</dbReference>
<keyword evidence="3" id="KW-1185">Reference proteome</keyword>
<feature type="domain" description="MnmC-like methyltransferase" evidence="1">
    <location>
        <begin position="146"/>
        <end position="224"/>
    </location>
</feature>
<dbReference type="PANTHER" id="PTHR39963">
    <property type="entry name" value="SLL0983 PROTEIN"/>
    <property type="match status" value="1"/>
</dbReference>
<evidence type="ECO:0000259" key="1">
    <source>
        <dbReference type="Pfam" id="PF05430"/>
    </source>
</evidence>
<dbReference type="Pfam" id="PF05430">
    <property type="entry name" value="Methyltransf_30"/>
    <property type="match status" value="1"/>
</dbReference>
<keyword evidence="2" id="KW-0489">Methyltransferase</keyword>
<dbReference type="GO" id="GO:0016645">
    <property type="term" value="F:oxidoreductase activity, acting on the CH-NH group of donors"/>
    <property type="evidence" value="ECO:0007669"/>
    <property type="project" value="InterPro"/>
</dbReference>
<dbReference type="Gene3D" id="3.40.50.150">
    <property type="entry name" value="Vaccinia Virus protein VP39"/>
    <property type="match status" value="1"/>
</dbReference>
<accession>A0A7X8SMA4</accession>
<gene>
    <name evidence="2" type="primary">mnmD</name>
    <name evidence="2" type="ORF">HGP29_16710</name>
</gene>
<dbReference type="GO" id="GO:0004808">
    <property type="term" value="F:tRNA (5-methylaminomethyl-2-thiouridylate)(34)-methyltransferase activity"/>
    <property type="evidence" value="ECO:0007669"/>
    <property type="project" value="InterPro"/>
</dbReference>
<dbReference type="Proteomes" id="UP000585050">
    <property type="component" value="Unassembled WGS sequence"/>
</dbReference>
<dbReference type="PANTHER" id="PTHR39963:SF1">
    <property type="entry name" value="MNMC-LIKE METHYLTRANSFERASE DOMAIN-CONTAINING PROTEIN"/>
    <property type="match status" value="1"/>
</dbReference>
<reference evidence="2 3" key="1">
    <citation type="submission" date="2020-04" db="EMBL/GenBank/DDBJ databases">
        <title>Flammeovirga sp. SR4, a novel species isolated from seawater.</title>
        <authorList>
            <person name="Wang X."/>
        </authorList>
    </citation>
    <scope>NUCLEOTIDE SEQUENCE [LARGE SCALE GENOMIC DNA]</scope>
    <source>
        <strain evidence="2 3">SR4</strain>
    </source>
</reference>
<proteinExistence type="predicted"/>
<dbReference type="EMBL" id="JABAIL010000005">
    <property type="protein sequence ID" value="NLR92856.1"/>
    <property type="molecule type" value="Genomic_DNA"/>
</dbReference>
<dbReference type="RefSeq" id="WP_168883573.1">
    <property type="nucleotide sequence ID" value="NZ_JABAIL010000005.1"/>
</dbReference>
<evidence type="ECO:0000313" key="3">
    <source>
        <dbReference type="Proteomes" id="UP000585050"/>
    </source>
</evidence>
<protein>
    <submittedName>
        <fullName evidence="2">tRNA (5-methylaminomethyl-2-thiouridine)(34)-methyltransferase MnmD</fullName>
    </submittedName>
</protein>
<dbReference type="InterPro" id="IPR029063">
    <property type="entry name" value="SAM-dependent_MTases_sf"/>
</dbReference>
<dbReference type="AlphaFoldDB" id="A0A7X8SMA4"/>
<organism evidence="2 3">
    <name type="scientific">Flammeovirga agarivorans</name>
    <dbReference type="NCBI Taxonomy" id="2726742"/>
    <lineage>
        <taxon>Bacteria</taxon>
        <taxon>Pseudomonadati</taxon>
        <taxon>Bacteroidota</taxon>
        <taxon>Cytophagia</taxon>
        <taxon>Cytophagales</taxon>
        <taxon>Flammeovirgaceae</taxon>
        <taxon>Flammeovirga</taxon>
    </lineage>
</organism>
<keyword evidence="2" id="KW-0808">Transferase</keyword>
<dbReference type="InterPro" id="IPR047785">
    <property type="entry name" value="tRNA_MNMC2"/>
</dbReference>
<dbReference type="InterPro" id="IPR008471">
    <property type="entry name" value="MnmC-like_methylTransf"/>
</dbReference>
<sequence>MGNIKIIETNDGSSSLFNEVLNETYHSSHGALTESRYVFIKSGFEAIYEGKEEVNILEVGMGTGLNAILMIEQALLHPHVKINYTTLEPFPLSSDLIDGLNYKSLLSEELTPYFEELHSCEWEKEVSILPNFTIIKKESTLEDLSADKDYFHVIFFDAFAPNKQPEVWSVDNLKKTYNYTAQEGIFVTYCAKGQLRRDLVEVGYEVERYPGPPGKREMLRGWKK</sequence>
<evidence type="ECO:0000313" key="2">
    <source>
        <dbReference type="EMBL" id="NLR92856.1"/>
    </source>
</evidence>
<dbReference type="SUPFAM" id="SSF53335">
    <property type="entry name" value="S-adenosyl-L-methionine-dependent methyltransferases"/>
    <property type="match status" value="1"/>
</dbReference>